<dbReference type="SUPFAM" id="SSF158560">
    <property type="entry name" value="BH3980-like"/>
    <property type="match status" value="1"/>
</dbReference>
<organism evidence="1 2">
    <name type="scientific">Kitasatospora setae (strain ATCC 33774 / DSM 43861 / JCM 3304 / KCC A-0304 / NBRC 14216 / KM-6054)</name>
    <name type="common">Streptomyces setae</name>
    <dbReference type="NCBI Taxonomy" id="452652"/>
    <lineage>
        <taxon>Bacteria</taxon>
        <taxon>Bacillati</taxon>
        <taxon>Actinomycetota</taxon>
        <taxon>Actinomycetes</taxon>
        <taxon>Kitasatosporales</taxon>
        <taxon>Streptomycetaceae</taxon>
        <taxon>Kitasatospora</taxon>
    </lineage>
</organism>
<evidence type="ECO:0008006" key="3">
    <source>
        <dbReference type="Google" id="ProtNLM"/>
    </source>
</evidence>
<sequence>MSDDEKSGLIARVIGPKKRWRAYRARIKELPADYRTAAEAVEKSLMYFVPNDHDSSASLFEDLADLFEQAVANGTSIRELLGDEPVEFVKEFAAAYTDGGYFPTRARKHLTDTIDRLAADAA</sequence>
<dbReference type="KEGG" id="ksk:KSE_12370"/>
<dbReference type="eggNOG" id="COG4817">
    <property type="taxonomic scope" value="Bacteria"/>
</dbReference>
<keyword evidence="2" id="KW-1185">Reference proteome</keyword>
<dbReference type="RefSeq" id="WP_014134388.1">
    <property type="nucleotide sequence ID" value="NC_016109.1"/>
</dbReference>
<gene>
    <name evidence="1" type="ordered locus">KSE_12370</name>
</gene>
<dbReference type="Gene3D" id="1.10.1900.10">
    <property type="entry name" value="c-terminal domain of poly(a) binding protein"/>
    <property type="match status" value="1"/>
</dbReference>
<evidence type="ECO:0000313" key="1">
    <source>
        <dbReference type="EMBL" id="BAJ27070.1"/>
    </source>
</evidence>
<protein>
    <recommendedName>
        <fullName evidence="3">DUF1048 domain-containing protein</fullName>
    </recommendedName>
</protein>
<dbReference type="EMBL" id="AP010968">
    <property type="protein sequence ID" value="BAJ27070.1"/>
    <property type="molecule type" value="Genomic_DNA"/>
</dbReference>
<reference evidence="1 2" key="1">
    <citation type="journal article" date="2010" name="DNA Res.">
        <title>Genome sequence of Kitasatospora setae NBRC 14216T: an evolutionary snapshot of the family Streptomycetaceae.</title>
        <authorList>
            <person name="Ichikawa N."/>
            <person name="Oguchi A."/>
            <person name="Ikeda H."/>
            <person name="Ishikawa J."/>
            <person name="Kitani S."/>
            <person name="Watanabe Y."/>
            <person name="Nakamura S."/>
            <person name="Katano Y."/>
            <person name="Kishi E."/>
            <person name="Sasagawa M."/>
            <person name="Ankai A."/>
            <person name="Fukui S."/>
            <person name="Hashimoto Y."/>
            <person name="Kamata S."/>
            <person name="Otoguro M."/>
            <person name="Tanikawa S."/>
            <person name="Nihira T."/>
            <person name="Horinouchi S."/>
            <person name="Ohnishi Y."/>
            <person name="Hayakawa M."/>
            <person name="Kuzuyama T."/>
            <person name="Arisawa A."/>
            <person name="Nomoto F."/>
            <person name="Miura H."/>
            <person name="Takahashi Y."/>
            <person name="Fujita N."/>
        </authorList>
    </citation>
    <scope>NUCLEOTIDE SEQUENCE [LARGE SCALE GENOMIC DNA]</scope>
    <source>
        <strain evidence="2">ATCC 33774 / DSM 43861 / JCM 3304 / KCC A-0304 / NBRC 14216 / KM-6054</strain>
    </source>
</reference>
<evidence type="ECO:0000313" key="2">
    <source>
        <dbReference type="Proteomes" id="UP000007076"/>
    </source>
</evidence>
<dbReference type="PATRIC" id="fig|452652.3.peg.1235"/>
<dbReference type="STRING" id="452652.KSE_12370"/>
<dbReference type="Proteomes" id="UP000007076">
    <property type="component" value="Chromosome"/>
</dbReference>
<dbReference type="AlphaFoldDB" id="E4N789"/>
<dbReference type="HOGENOM" id="CLU_157789_0_0_11"/>
<dbReference type="Pfam" id="PF06304">
    <property type="entry name" value="DUF1048"/>
    <property type="match status" value="1"/>
</dbReference>
<accession>E4N789</accession>
<name>E4N789_KITSK</name>
<proteinExistence type="predicted"/>
<dbReference type="InterPro" id="IPR008316">
    <property type="entry name" value="UCP029876"/>
</dbReference>